<proteinExistence type="predicted"/>
<protein>
    <submittedName>
        <fullName evidence="3">Uncharacterized protein</fullName>
    </submittedName>
</protein>
<dbReference type="NCBIfam" id="TIGR01571">
    <property type="entry name" value="A_thal_Cys_rich"/>
    <property type="match status" value="1"/>
</dbReference>
<evidence type="ECO:0000313" key="2">
    <source>
        <dbReference type="EMBL" id="MCL7021786.1"/>
    </source>
</evidence>
<accession>A0AA41VMU9</accession>
<reference evidence="3" key="1">
    <citation type="submission" date="2022-03" db="EMBL/GenBank/DDBJ databases">
        <title>A functionally conserved STORR gene fusion in Papaver species that diverged 16.8 million years ago.</title>
        <authorList>
            <person name="Catania T."/>
        </authorList>
    </citation>
    <scope>NUCLEOTIDE SEQUENCE</scope>
    <source>
        <strain evidence="3">S-191538</strain>
    </source>
</reference>
<organism evidence="3 4">
    <name type="scientific">Papaver nudicaule</name>
    <name type="common">Iceland poppy</name>
    <dbReference type="NCBI Taxonomy" id="74823"/>
    <lineage>
        <taxon>Eukaryota</taxon>
        <taxon>Viridiplantae</taxon>
        <taxon>Streptophyta</taxon>
        <taxon>Embryophyta</taxon>
        <taxon>Tracheophyta</taxon>
        <taxon>Spermatophyta</taxon>
        <taxon>Magnoliopsida</taxon>
        <taxon>Ranunculales</taxon>
        <taxon>Papaveraceae</taxon>
        <taxon>Papaveroideae</taxon>
        <taxon>Papaver</taxon>
    </lineage>
</organism>
<name>A0AA41VMU9_PAPNU</name>
<dbReference type="InterPro" id="IPR006461">
    <property type="entry name" value="PLAC_motif_containing"/>
</dbReference>
<dbReference type="Proteomes" id="UP001177140">
    <property type="component" value="Unassembled WGS sequence"/>
</dbReference>
<dbReference type="PANTHER" id="PTHR15907">
    <property type="entry name" value="DUF614 FAMILY PROTEIN-RELATED"/>
    <property type="match status" value="1"/>
</dbReference>
<gene>
    <name evidence="3" type="ORF">MKW94_001729</name>
    <name evidence="2" type="ORF">MKW94_021955</name>
</gene>
<keyword evidence="4" id="KW-1185">Reference proteome</keyword>
<dbReference type="EMBL" id="JAJJMA010004743">
    <property type="protein sequence ID" value="MCL7021786.1"/>
    <property type="molecule type" value="Genomic_DNA"/>
</dbReference>
<feature type="compositionally biased region" description="Low complexity" evidence="1">
    <location>
        <begin position="60"/>
        <end position="83"/>
    </location>
</feature>
<feature type="compositionally biased region" description="Low complexity" evidence="1">
    <location>
        <begin position="121"/>
        <end position="135"/>
    </location>
</feature>
<feature type="compositionally biased region" description="Low complexity" evidence="1">
    <location>
        <begin position="94"/>
        <end position="113"/>
    </location>
</feature>
<comment type="caution">
    <text evidence="3">The sequence shown here is derived from an EMBL/GenBank/DDBJ whole genome shotgun (WGS) entry which is preliminary data.</text>
</comment>
<dbReference type="AlphaFoldDB" id="A0AA41VMU9"/>
<dbReference type="EMBL" id="JAJJMA010253580">
    <property type="protein sequence ID" value="MCL7044044.1"/>
    <property type="molecule type" value="Genomic_DNA"/>
</dbReference>
<sequence>MGIPAKDEISSTERELPGHVDDQSDEQPSHPQAENYPPAAPSDSGGIVNSGTRGVPLHDQQNAQQYPPQQTHQPPQNAQTNNPLFQQNPQMNNPVYQQHPQQHPQQYPQHPYLQTPPPTSPYQQQQASYPPAGVPVQGQPVYPKPAPVPTPPNHYPNLAYRPNTQAWTTGLFDCMEDPNNAVVTFLAPCFTFGQIAEIIDEGQTTCTVSGILYASILYCTAMPFLISCGYRSKLRNKYNLVEVPAADWLTHVFCEWCALCQEYRELKNRGYDPDIGWQGNQLRLRAMQQHQQQQVQMHPPMNQNMNG</sequence>
<feature type="compositionally biased region" description="Polar residues" evidence="1">
    <location>
        <begin position="84"/>
        <end position="93"/>
    </location>
</feature>
<evidence type="ECO:0000256" key="1">
    <source>
        <dbReference type="SAM" id="MobiDB-lite"/>
    </source>
</evidence>
<evidence type="ECO:0000313" key="4">
    <source>
        <dbReference type="Proteomes" id="UP001177140"/>
    </source>
</evidence>
<dbReference type="Pfam" id="PF04749">
    <property type="entry name" value="PLAC8"/>
    <property type="match status" value="1"/>
</dbReference>
<evidence type="ECO:0000313" key="3">
    <source>
        <dbReference type="EMBL" id="MCL7044044.1"/>
    </source>
</evidence>
<feature type="region of interest" description="Disordered" evidence="1">
    <location>
        <begin position="1"/>
        <end position="135"/>
    </location>
</feature>
<feature type="compositionally biased region" description="Basic and acidic residues" evidence="1">
    <location>
        <begin position="1"/>
        <end position="22"/>
    </location>
</feature>